<comment type="similarity">
    <text evidence="2 8">Belongs to the 4-toluene sulfonate uptake permease (TSUP) (TC 2.A.102) family.</text>
</comment>
<organism evidence="9 10">
    <name type="scientific">Candidatus Magnetaquiglobus chichijimensis</name>
    <dbReference type="NCBI Taxonomy" id="3141448"/>
    <lineage>
        <taxon>Bacteria</taxon>
        <taxon>Pseudomonadati</taxon>
        <taxon>Pseudomonadota</taxon>
        <taxon>Magnetococcia</taxon>
        <taxon>Magnetococcales</taxon>
        <taxon>Candidatus Magnetaquicoccaceae</taxon>
        <taxon>Candidatus Magnetaquiglobus</taxon>
    </lineage>
</organism>
<keyword evidence="3" id="KW-0813">Transport</keyword>
<comment type="caution">
    <text evidence="9">The sequence shown here is derived from an EMBL/GenBank/DDBJ whole genome shotgun (WGS) entry which is preliminary data.</text>
</comment>
<dbReference type="InterPro" id="IPR002781">
    <property type="entry name" value="TM_pro_TauE-like"/>
</dbReference>
<feature type="transmembrane region" description="Helical" evidence="8">
    <location>
        <begin position="100"/>
        <end position="128"/>
    </location>
</feature>
<feature type="transmembrane region" description="Helical" evidence="8">
    <location>
        <begin position="49"/>
        <end position="70"/>
    </location>
</feature>
<evidence type="ECO:0000313" key="10">
    <source>
        <dbReference type="Proteomes" id="UP001628193"/>
    </source>
</evidence>
<keyword evidence="6 8" id="KW-1133">Transmembrane helix</keyword>
<evidence type="ECO:0000256" key="6">
    <source>
        <dbReference type="ARBA" id="ARBA00022989"/>
    </source>
</evidence>
<evidence type="ECO:0000256" key="5">
    <source>
        <dbReference type="ARBA" id="ARBA00022692"/>
    </source>
</evidence>
<reference evidence="9 10" key="1">
    <citation type="submission" date="2024-09" db="EMBL/GenBank/DDBJ databases">
        <title>Draft genome sequence of Candidatus Magnetaquicoccaceae bacterium FCR-1.</title>
        <authorList>
            <person name="Shimoshige H."/>
            <person name="Shimamura S."/>
            <person name="Taoka A."/>
            <person name="Kobayashi H."/>
            <person name="Maekawa T."/>
        </authorList>
    </citation>
    <scope>NUCLEOTIDE SEQUENCE [LARGE SCALE GENOMIC DNA]</scope>
    <source>
        <strain evidence="9 10">FCR-1</strain>
    </source>
</reference>
<dbReference type="PANTHER" id="PTHR30269">
    <property type="entry name" value="TRANSMEMBRANE PROTEIN YFCA"/>
    <property type="match status" value="1"/>
</dbReference>
<dbReference type="PANTHER" id="PTHR30269:SF37">
    <property type="entry name" value="MEMBRANE TRANSPORTER PROTEIN"/>
    <property type="match status" value="1"/>
</dbReference>
<gene>
    <name evidence="9" type="ORF">SIID45300_01443</name>
</gene>
<evidence type="ECO:0000256" key="4">
    <source>
        <dbReference type="ARBA" id="ARBA00022475"/>
    </source>
</evidence>
<feature type="transmembrane region" description="Helical" evidence="8">
    <location>
        <begin position="140"/>
        <end position="160"/>
    </location>
</feature>
<keyword evidence="10" id="KW-1185">Reference proteome</keyword>
<comment type="subcellular location">
    <subcellularLocation>
        <location evidence="1 8">Cell membrane</location>
        <topology evidence="1 8">Multi-pass membrane protein</topology>
    </subcellularLocation>
</comment>
<evidence type="ECO:0000256" key="3">
    <source>
        <dbReference type="ARBA" id="ARBA00022448"/>
    </source>
</evidence>
<evidence type="ECO:0000256" key="8">
    <source>
        <dbReference type="RuleBase" id="RU363041"/>
    </source>
</evidence>
<evidence type="ECO:0000256" key="2">
    <source>
        <dbReference type="ARBA" id="ARBA00009142"/>
    </source>
</evidence>
<dbReference type="EMBL" id="BAAFGK010000004">
    <property type="protein sequence ID" value="GAB0057122.1"/>
    <property type="molecule type" value="Genomic_DNA"/>
</dbReference>
<evidence type="ECO:0000313" key="9">
    <source>
        <dbReference type="EMBL" id="GAB0057122.1"/>
    </source>
</evidence>
<proteinExistence type="inferred from homology"/>
<keyword evidence="4 8" id="KW-1003">Cell membrane</keyword>
<feature type="transmembrane region" description="Helical" evidence="8">
    <location>
        <begin position="77"/>
        <end position="94"/>
    </location>
</feature>
<name>A0ABQ0C8C4_9PROT</name>
<dbReference type="Pfam" id="PF01925">
    <property type="entry name" value="TauE"/>
    <property type="match status" value="1"/>
</dbReference>
<evidence type="ECO:0000256" key="7">
    <source>
        <dbReference type="ARBA" id="ARBA00023136"/>
    </source>
</evidence>
<protein>
    <recommendedName>
        <fullName evidence="8">Probable membrane transporter protein</fullName>
    </recommendedName>
</protein>
<sequence length="240" mass="25201">MGFGFALISAPLLKLIDPDLLPGPLMVAGMLLNAAMGARGLKAAEKAPLAWMVMGSLPGLWLGVLSYDWLTPRQADMLFGVLVFSAVGMSRLHGAKHATAGVLIGAGFFSGLMNITTTMGGPPVVLALQALPGNRFRATLALYFLVIGTISLFVLPHSVQLDLAKSIRGLELMPAVLLGLWSAGPFERWLDAGRTRVAVLLLAAAAGGILILRSWPPVDQAGMAAVISIIKDALLDLVLE</sequence>
<feature type="transmembrane region" description="Helical" evidence="8">
    <location>
        <begin position="197"/>
        <end position="215"/>
    </location>
</feature>
<dbReference type="InterPro" id="IPR052017">
    <property type="entry name" value="TSUP"/>
</dbReference>
<accession>A0ABQ0C8C4</accession>
<keyword evidence="5 8" id="KW-0812">Transmembrane</keyword>
<evidence type="ECO:0000256" key="1">
    <source>
        <dbReference type="ARBA" id="ARBA00004651"/>
    </source>
</evidence>
<keyword evidence="7 8" id="KW-0472">Membrane</keyword>
<dbReference type="Proteomes" id="UP001628193">
    <property type="component" value="Unassembled WGS sequence"/>
</dbReference>